<evidence type="ECO:0000256" key="4">
    <source>
        <dbReference type="ARBA" id="ARBA00022989"/>
    </source>
</evidence>
<dbReference type="Pfam" id="PF12704">
    <property type="entry name" value="MacB_PCD"/>
    <property type="match status" value="1"/>
</dbReference>
<name>Q01TU7_SOLUE</name>
<organism evidence="10">
    <name type="scientific">Solibacter usitatus (strain Ellin6076)</name>
    <dbReference type="NCBI Taxonomy" id="234267"/>
    <lineage>
        <taxon>Bacteria</taxon>
        <taxon>Pseudomonadati</taxon>
        <taxon>Acidobacteriota</taxon>
        <taxon>Terriglobia</taxon>
        <taxon>Bryobacterales</taxon>
        <taxon>Solibacteraceae</taxon>
        <taxon>Candidatus Solibacter</taxon>
    </lineage>
</organism>
<dbReference type="PANTHER" id="PTHR30572">
    <property type="entry name" value="MEMBRANE COMPONENT OF TRANSPORTER-RELATED"/>
    <property type="match status" value="1"/>
</dbReference>
<reference evidence="10" key="1">
    <citation type="submission" date="2006-10" db="EMBL/GenBank/DDBJ databases">
        <title>Complete sequence of Solibacter usitatus Ellin6076.</title>
        <authorList>
            <consortium name="US DOE Joint Genome Institute"/>
            <person name="Copeland A."/>
            <person name="Lucas S."/>
            <person name="Lapidus A."/>
            <person name="Barry K."/>
            <person name="Detter J.C."/>
            <person name="Glavina del Rio T."/>
            <person name="Hammon N."/>
            <person name="Israni S."/>
            <person name="Dalin E."/>
            <person name="Tice H."/>
            <person name="Pitluck S."/>
            <person name="Thompson L.S."/>
            <person name="Brettin T."/>
            <person name="Bruce D."/>
            <person name="Han C."/>
            <person name="Tapia R."/>
            <person name="Gilna P."/>
            <person name="Schmutz J."/>
            <person name="Larimer F."/>
            <person name="Land M."/>
            <person name="Hauser L."/>
            <person name="Kyrpides N."/>
            <person name="Mikhailova N."/>
            <person name="Janssen P.H."/>
            <person name="Kuske C.R."/>
            <person name="Richardson P."/>
        </authorList>
    </citation>
    <scope>NUCLEOTIDE SEQUENCE</scope>
    <source>
        <strain evidence="10">Ellin6076</strain>
    </source>
</reference>
<proteinExistence type="inferred from homology"/>
<dbReference type="InterPro" id="IPR003838">
    <property type="entry name" value="ABC3_permease_C"/>
</dbReference>
<dbReference type="InterPro" id="IPR050250">
    <property type="entry name" value="Macrolide_Exporter_MacB"/>
</dbReference>
<comment type="similarity">
    <text evidence="6">Belongs to the ABC-4 integral membrane protein family.</text>
</comment>
<evidence type="ECO:0000256" key="2">
    <source>
        <dbReference type="ARBA" id="ARBA00022475"/>
    </source>
</evidence>
<comment type="subcellular location">
    <subcellularLocation>
        <location evidence="1">Cell membrane</location>
        <topology evidence="1">Multi-pass membrane protein</topology>
    </subcellularLocation>
</comment>
<evidence type="ECO:0000256" key="5">
    <source>
        <dbReference type="ARBA" id="ARBA00023136"/>
    </source>
</evidence>
<keyword evidence="5 7" id="KW-0472">Membrane</keyword>
<evidence type="ECO:0000259" key="8">
    <source>
        <dbReference type="Pfam" id="PF02687"/>
    </source>
</evidence>
<evidence type="ECO:0000256" key="6">
    <source>
        <dbReference type="ARBA" id="ARBA00038076"/>
    </source>
</evidence>
<dbReference type="InterPro" id="IPR025857">
    <property type="entry name" value="MacB_PCD"/>
</dbReference>
<gene>
    <name evidence="10" type="ordered locus">Acid_5982</name>
</gene>
<feature type="domain" description="MacB-like periplasmic core" evidence="9">
    <location>
        <begin position="33"/>
        <end position="249"/>
    </location>
</feature>
<dbReference type="STRING" id="234267.Acid_5982"/>
<keyword evidence="2" id="KW-1003">Cell membrane</keyword>
<dbReference type="PANTHER" id="PTHR30572:SF4">
    <property type="entry name" value="ABC TRANSPORTER PERMEASE YTRF"/>
    <property type="match status" value="1"/>
</dbReference>
<dbReference type="HOGENOM" id="CLU_000604_8_0_0"/>
<keyword evidence="4 7" id="KW-1133">Transmembrane helix</keyword>
<sequence>MAHNGSGAARSWHNFQNAFRLAMDSIRAHKLRSFLTLLGVIIGVASVIMVGAAIEGLGVYAEQSTAKAFGSESFMVAQIAATGRLSRRDLFDKLKRNKPIRTDDARFVEALAGDKVLYSPYRQHISDVKRENLTCEDSSILGAASAMAGIRDIGVVDGRFFTEQEDRARSYVAVIGDTVRTTLFPGDASPLNQIIRIEGIEFTVIGVQERLGSAFGRDQDNSVYVPITAFNRMYGPGTGFALFGRPKPGSGLDLTGALDETRVVLRTRFHARPGQPDNFDVLTPDAIRGFIDQVLGMIAAIVVPVTCISLVVGGIVIMNIMLVSVTERTREIGIRKAIGARHGDVMMQILIEAMFLASLGGAMGVAAGAAVTALLGRIFEISMHITMAYVVLSLVVSSVVGVVSGWYPASRAAKLDPVVALRAE</sequence>
<evidence type="ECO:0000313" key="10">
    <source>
        <dbReference type="EMBL" id="ABJ86923.1"/>
    </source>
</evidence>
<evidence type="ECO:0008006" key="11">
    <source>
        <dbReference type="Google" id="ProtNLM"/>
    </source>
</evidence>
<evidence type="ECO:0000256" key="7">
    <source>
        <dbReference type="SAM" id="Phobius"/>
    </source>
</evidence>
<dbReference type="OrthoDB" id="9770099at2"/>
<feature type="transmembrane region" description="Helical" evidence="7">
    <location>
        <begin position="294"/>
        <end position="322"/>
    </location>
</feature>
<dbReference type="AlphaFoldDB" id="Q01TU7"/>
<dbReference type="Pfam" id="PF02687">
    <property type="entry name" value="FtsX"/>
    <property type="match status" value="1"/>
</dbReference>
<evidence type="ECO:0000256" key="1">
    <source>
        <dbReference type="ARBA" id="ARBA00004651"/>
    </source>
</evidence>
<protein>
    <recommendedName>
        <fullName evidence="11">ABC transporter permease</fullName>
    </recommendedName>
</protein>
<feature type="domain" description="ABC3 transporter permease C-terminal" evidence="8">
    <location>
        <begin position="306"/>
        <end position="417"/>
    </location>
</feature>
<accession>Q01TU7</accession>
<dbReference type="eggNOG" id="COG0577">
    <property type="taxonomic scope" value="Bacteria"/>
</dbReference>
<dbReference type="EMBL" id="CP000473">
    <property type="protein sequence ID" value="ABJ86923.1"/>
    <property type="molecule type" value="Genomic_DNA"/>
</dbReference>
<feature type="transmembrane region" description="Helical" evidence="7">
    <location>
        <begin position="353"/>
        <end position="375"/>
    </location>
</feature>
<feature type="transmembrane region" description="Helical" evidence="7">
    <location>
        <begin position="387"/>
        <end position="407"/>
    </location>
</feature>
<dbReference type="InParanoid" id="Q01TU7"/>
<evidence type="ECO:0000256" key="3">
    <source>
        <dbReference type="ARBA" id="ARBA00022692"/>
    </source>
</evidence>
<evidence type="ECO:0000259" key="9">
    <source>
        <dbReference type="Pfam" id="PF12704"/>
    </source>
</evidence>
<dbReference type="GO" id="GO:0005886">
    <property type="term" value="C:plasma membrane"/>
    <property type="evidence" value="ECO:0007669"/>
    <property type="project" value="UniProtKB-SubCell"/>
</dbReference>
<dbReference type="KEGG" id="sus:Acid_5982"/>
<keyword evidence="3 7" id="KW-0812">Transmembrane</keyword>
<feature type="transmembrane region" description="Helical" evidence="7">
    <location>
        <begin position="34"/>
        <end position="54"/>
    </location>
</feature>
<dbReference type="GO" id="GO:0022857">
    <property type="term" value="F:transmembrane transporter activity"/>
    <property type="evidence" value="ECO:0007669"/>
    <property type="project" value="TreeGrafter"/>
</dbReference>